<name>A0A8X6FWX8_TRICU</name>
<dbReference type="EMBL" id="BMAO01003965">
    <property type="protein sequence ID" value="GFQ91315.1"/>
    <property type="molecule type" value="Genomic_DNA"/>
</dbReference>
<sequence length="126" mass="14936">MLLKWNYHQRTNIANRKERKQSQECLLLSIHIINFNLPKLLESSVELLNFNQEQRIQLCMKALTYIQKPGDIDYLDEKLSKKTVANPLFCCSFPLSRKIFLLTETMLKVDFFFMYGEYIALTICSF</sequence>
<evidence type="ECO:0000313" key="2">
    <source>
        <dbReference type="Proteomes" id="UP000887116"/>
    </source>
</evidence>
<protein>
    <submittedName>
        <fullName evidence="1">Uncharacterized protein</fullName>
    </submittedName>
</protein>
<comment type="caution">
    <text evidence="1">The sequence shown here is derived from an EMBL/GenBank/DDBJ whole genome shotgun (WGS) entry which is preliminary data.</text>
</comment>
<gene>
    <name evidence="1" type="ORF">TNCT_152891</name>
</gene>
<keyword evidence="2" id="KW-1185">Reference proteome</keyword>
<organism evidence="1 2">
    <name type="scientific">Trichonephila clavata</name>
    <name type="common">Joro spider</name>
    <name type="synonym">Nephila clavata</name>
    <dbReference type="NCBI Taxonomy" id="2740835"/>
    <lineage>
        <taxon>Eukaryota</taxon>
        <taxon>Metazoa</taxon>
        <taxon>Ecdysozoa</taxon>
        <taxon>Arthropoda</taxon>
        <taxon>Chelicerata</taxon>
        <taxon>Arachnida</taxon>
        <taxon>Araneae</taxon>
        <taxon>Araneomorphae</taxon>
        <taxon>Entelegynae</taxon>
        <taxon>Araneoidea</taxon>
        <taxon>Nephilidae</taxon>
        <taxon>Trichonephila</taxon>
    </lineage>
</organism>
<evidence type="ECO:0000313" key="1">
    <source>
        <dbReference type="EMBL" id="GFQ91315.1"/>
    </source>
</evidence>
<dbReference type="Proteomes" id="UP000887116">
    <property type="component" value="Unassembled WGS sequence"/>
</dbReference>
<accession>A0A8X6FWX8</accession>
<proteinExistence type="predicted"/>
<reference evidence="1" key="1">
    <citation type="submission" date="2020-07" db="EMBL/GenBank/DDBJ databases">
        <title>Multicomponent nature underlies the extraordinary mechanical properties of spider dragline silk.</title>
        <authorList>
            <person name="Kono N."/>
            <person name="Nakamura H."/>
            <person name="Mori M."/>
            <person name="Yoshida Y."/>
            <person name="Ohtoshi R."/>
            <person name="Malay A.D."/>
            <person name="Moran D.A.P."/>
            <person name="Tomita M."/>
            <person name="Numata K."/>
            <person name="Arakawa K."/>
        </authorList>
    </citation>
    <scope>NUCLEOTIDE SEQUENCE</scope>
</reference>
<dbReference type="AlphaFoldDB" id="A0A8X6FWX8"/>